<evidence type="ECO:0000256" key="1">
    <source>
        <dbReference type="SAM" id="Phobius"/>
    </source>
</evidence>
<evidence type="ECO:0000313" key="2">
    <source>
        <dbReference type="EMBL" id="RGU88801.1"/>
    </source>
</evidence>
<dbReference type="AlphaFoldDB" id="A0A395W3B0"/>
<name>A0A395W3B0_9FIRM</name>
<protein>
    <submittedName>
        <fullName evidence="2">Uncharacterized protein</fullName>
    </submittedName>
</protein>
<comment type="caution">
    <text evidence="2">The sequence shown here is derived from an EMBL/GenBank/DDBJ whole genome shotgun (WGS) entry which is preliminary data.</text>
</comment>
<keyword evidence="1" id="KW-0472">Membrane</keyword>
<proteinExistence type="predicted"/>
<reference evidence="2 3" key="1">
    <citation type="submission" date="2018-08" db="EMBL/GenBank/DDBJ databases">
        <title>A genome reference for cultivated species of the human gut microbiota.</title>
        <authorList>
            <person name="Zou Y."/>
            <person name="Xue W."/>
            <person name="Luo G."/>
        </authorList>
    </citation>
    <scope>NUCLEOTIDE SEQUENCE [LARGE SCALE GENOMIC DNA]</scope>
    <source>
        <strain evidence="2 3">AF15-20</strain>
    </source>
</reference>
<dbReference type="GeneID" id="66580785"/>
<keyword evidence="1" id="KW-0812">Transmembrane</keyword>
<dbReference type="EMBL" id="QRYQ01000042">
    <property type="protein sequence ID" value="RGU88801.1"/>
    <property type="molecule type" value="Genomic_DNA"/>
</dbReference>
<feature type="transmembrane region" description="Helical" evidence="1">
    <location>
        <begin position="33"/>
        <end position="50"/>
    </location>
</feature>
<dbReference type="RefSeq" id="WP_118325995.1">
    <property type="nucleotide sequence ID" value="NZ_CAUHCP010000003.1"/>
</dbReference>
<accession>A0A395W3B0</accession>
<sequence length="60" mass="6915">MNDKQKVVFKQLQLAGLGVVVFVFGLLYQEKEISIIGIVILIFGLLRTYYIKKVIEKLDE</sequence>
<keyword evidence="1" id="KW-1133">Transmembrane helix</keyword>
<feature type="transmembrane region" description="Helical" evidence="1">
    <location>
        <begin position="7"/>
        <end position="27"/>
    </location>
</feature>
<dbReference type="Proteomes" id="UP000265489">
    <property type="component" value="Unassembled WGS sequence"/>
</dbReference>
<organism evidence="2 3">
    <name type="scientific">Holdemanella biformis</name>
    <dbReference type="NCBI Taxonomy" id="1735"/>
    <lineage>
        <taxon>Bacteria</taxon>
        <taxon>Bacillati</taxon>
        <taxon>Bacillota</taxon>
        <taxon>Erysipelotrichia</taxon>
        <taxon>Erysipelotrichales</taxon>
        <taxon>Erysipelotrichaceae</taxon>
        <taxon>Holdemanella</taxon>
    </lineage>
</organism>
<gene>
    <name evidence="2" type="ORF">DWW32_12720</name>
</gene>
<evidence type="ECO:0000313" key="3">
    <source>
        <dbReference type="Proteomes" id="UP000265489"/>
    </source>
</evidence>